<dbReference type="RefSeq" id="WP_221447145.1">
    <property type="nucleotide sequence ID" value="NZ_BAABAI010000034.1"/>
</dbReference>
<dbReference type="Gene3D" id="3.30.950.30">
    <property type="entry name" value="Schlafen, AAA domain"/>
    <property type="match status" value="1"/>
</dbReference>
<dbReference type="AlphaFoldDB" id="A0A7W7SZD6"/>
<evidence type="ECO:0000259" key="1">
    <source>
        <dbReference type="Pfam" id="PF04326"/>
    </source>
</evidence>
<accession>A0A7W7SZD6</accession>
<feature type="domain" description="Schlafen AlbA-2" evidence="1">
    <location>
        <begin position="16"/>
        <end position="97"/>
    </location>
</feature>
<dbReference type="EMBL" id="JACHJS010000001">
    <property type="protein sequence ID" value="MBB4963655.1"/>
    <property type="molecule type" value="Genomic_DNA"/>
</dbReference>
<reference evidence="2 3" key="1">
    <citation type="submission" date="2020-08" db="EMBL/GenBank/DDBJ databases">
        <title>Sequencing the genomes of 1000 actinobacteria strains.</title>
        <authorList>
            <person name="Klenk H.-P."/>
        </authorList>
    </citation>
    <scope>NUCLEOTIDE SEQUENCE [LARGE SCALE GENOMIC DNA]</scope>
    <source>
        <strain evidence="2 3">DSM 45084</strain>
    </source>
</reference>
<dbReference type="Proteomes" id="UP000542674">
    <property type="component" value="Unassembled WGS sequence"/>
</dbReference>
<sequence>MALSDDDLDVLLGDLESDRIERKESAGNTDKIAQAICAFANDLPGHRLPGVLFVGVRDDGTPSGLDLTDQLLQNLASFRDQGNILPPPSISVRKTELRASLSRRSSCCRATPRR</sequence>
<evidence type="ECO:0000313" key="2">
    <source>
        <dbReference type="EMBL" id="MBB4963655.1"/>
    </source>
</evidence>
<name>A0A7W7SZD6_9PSEU</name>
<comment type="caution">
    <text evidence="2">The sequence shown here is derived from an EMBL/GenBank/DDBJ whole genome shotgun (WGS) entry which is preliminary data.</text>
</comment>
<organism evidence="2 3">
    <name type="scientific">Saccharothrix violaceirubra</name>
    <dbReference type="NCBI Taxonomy" id="413306"/>
    <lineage>
        <taxon>Bacteria</taxon>
        <taxon>Bacillati</taxon>
        <taxon>Actinomycetota</taxon>
        <taxon>Actinomycetes</taxon>
        <taxon>Pseudonocardiales</taxon>
        <taxon>Pseudonocardiaceae</taxon>
        <taxon>Saccharothrix</taxon>
    </lineage>
</organism>
<evidence type="ECO:0000313" key="3">
    <source>
        <dbReference type="Proteomes" id="UP000542674"/>
    </source>
</evidence>
<dbReference type="Pfam" id="PF04326">
    <property type="entry name" value="SLFN_AlbA_2"/>
    <property type="match status" value="1"/>
</dbReference>
<keyword evidence="3" id="KW-1185">Reference proteome</keyword>
<dbReference type="InterPro" id="IPR007421">
    <property type="entry name" value="Schlafen_AlbA_2_dom"/>
</dbReference>
<proteinExistence type="predicted"/>
<gene>
    <name evidence="2" type="ORF">F4559_001014</name>
</gene>
<dbReference type="InterPro" id="IPR038461">
    <property type="entry name" value="Schlafen_AlbA_2_dom_sf"/>
</dbReference>
<protein>
    <submittedName>
        <fullName evidence="2">Putative HTH transcriptional regulator</fullName>
    </submittedName>
</protein>